<feature type="compositionally biased region" description="Low complexity" evidence="2">
    <location>
        <begin position="21"/>
        <end position="35"/>
    </location>
</feature>
<keyword evidence="3" id="KW-0812">Transmembrane</keyword>
<dbReference type="PANTHER" id="PTHR33392:SF6">
    <property type="entry name" value="POLYISOPRENYL-TEICHOIC ACID--PEPTIDOGLYCAN TEICHOIC ACID TRANSFERASE TAGU"/>
    <property type="match status" value="1"/>
</dbReference>
<dbReference type="Proteomes" id="UP000824093">
    <property type="component" value="Unassembled WGS sequence"/>
</dbReference>
<feature type="region of interest" description="Disordered" evidence="2">
    <location>
        <begin position="1"/>
        <end position="55"/>
    </location>
</feature>
<feature type="region of interest" description="Disordered" evidence="2">
    <location>
        <begin position="368"/>
        <end position="396"/>
    </location>
</feature>
<dbReference type="PANTHER" id="PTHR33392">
    <property type="entry name" value="POLYISOPRENYL-TEICHOIC ACID--PEPTIDOGLYCAN TEICHOIC ACID TRANSFERASE TAGU"/>
    <property type="match status" value="1"/>
</dbReference>
<evidence type="ECO:0000313" key="7">
    <source>
        <dbReference type="Proteomes" id="UP000824093"/>
    </source>
</evidence>
<reference evidence="6" key="1">
    <citation type="submission" date="2020-10" db="EMBL/GenBank/DDBJ databases">
        <authorList>
            <person name="Gilroy R."/>
        </authorList>
    </citation>
    <scope>NUCLEOTIDE SEQUENCE</scope>
    <source>
        <strain evidence="6">CHK195-15760</strain>
    </source>
</reference>
<dbReference type="Pfam" id="PF13399">
    <property type="entry name" value="LytR_C"/>
    <property type="match status" value="1"/>
</dbReference>
<name>A0A9D1M1D7_9FIRM</name>
<dbReference type="EMBL" id="DVNH01000029">
    <property type="protein sequence ID" value="HIU51871.1"/>
    <property type="molecule type" value="Genomic_DNA"/>
</dbReference>
<dbReference type="Pfam" id="PF03816">
    <property type="entry name" value="LytR_cpsA_psr"/>
    <property type="match status" value="1"/>
</dbReference>
<dbReference type="NCBIfam" id="TIGR00350">
    <property type="entry name" value="lytR_cpsA_psr"/>
    <property type="match status" value="1"/>
</dbReference>
<dbReference type="InterPro" id="IPR050922">
    <property type="entry name" value="LytR/CpsA/Psr_CW_biosynth"/>
</dbReference>
<feature type="domain" description="Cell envelope-related transcriptional attenuator" evidence="4">
    <location>
        <begin position="124"/>
        <end position="284"/>
    </location>
</feature>
<feature type="domain" description="LytR/CpsA/Psr regulator C-terminal" evidence="5">
    <location>
        <begin position="401"/>
        <end position="485"/>
    </location>
</feature>
<evidence type="ECO:0000259" key="4">
    <source>
        <dbReference type="Pfam" id="PF03816"/>
    </source>
</evidence>
<dbReference type="Gene3D" id="3.40.630.190">
    <property type="entry name" value="LCP protein"/>
    <property type="match status" value="1"/>
</dbReference>
<feature type="transmembrane region" description="Helical" evidence="3">
    <location>
        <begin position="63"/>
        <end position="84"/>
    </location>
</feature>
<dbReference type="Gene3D" id="3.30.70.2390">
    <property type="match status" value="1"/>
</dbReference>
<reference evidence="6" key="2">
    <citation type="journal article" date="2021" name="PeerJ">
        <title>Extensive microbial diversity within the chicken gut microbiome revealed by metagenomics and culture.</title>
        <authorList>
            <person name="Gilroy R."/>
            <person name="Ravi A."/>
            <person name="Getino M."/>
            <person name="Pursley I."/>
            <person name="Horton D.L."/>
            <person name="Alikhan N.F."/>
            <person name="Baker D."/>
            <person name="Gharbi K."/>
            <person name="Hall N."/>
            <person name="Watson M."/>
            <person name="Adriaenssens E.M."/>
            <person name="Foster-Nyarko E."/>
            <person name="Jarju S."/>
            <person name="Secka A."/>
            <person name="Antonio M."/>
            <person name="Oren A."/>
            <person name="Chaudhuri R.R."/>
            <person name="La Ragione R."/>
            <person name="Hildebrand F."/>
            <person name="Pallen M.J."/>
        </authorList>
    </citation>
    <scope>NUCLEOTIDE SEQUENCE</scope>
    <source>
        <strain evidence="6">CHK195-15760</strain>
    </source>
</reference>
<comment type="similarity">
    <text evidence="1">Belongs to the LytR/CpsA/Psr (LCP) family.</text>
</comment>
<protein>
    <submittedName>
        <fullName evidence="6">LCP family protein</fullName>
    </submittedName>
</protein>
<feature type="compositionally biased region" description="Basic and acidic residues" evidence="2">
    <location>
        <begin position="374"/>
        <end position="385"/>
    </location>
</feature>
<evidence type="ECO:0000256" key="1">
    <source>
        <dbReference type="ARBA" id="ARBA00006068"/>
    </source>
</evidence>
<dbReference type="AlphaFoldDB" id="A0A9D1M1D7"/>
<proteinExistence type="inferred from homology"/>
<comment type="caution">
    <text evidence="6">The sequence shown here is derived from an EMBL/GenBank/DDBJ whole genome shotgun (WGS) entry which is preliminary data.</text>
</comment>
<keyword evidence="3" id="KW-0472">Membrane</keyword>
<feature type="compositionally biased region" description="Low complexity" evidence="2">
    <location>
        <begin position="387"/>
        <end position="396"/>
    </location>
</feature>
<evidence type="ECO:0000313" key="6">
    <source>
        <dbReference type="EMBL" id="HIU51871.1"/>
    </source>
</evidence>
<accession>A0A9D1M1D7</accession>
<evidence type="ECO:0000256" key="3">
    <source>
        <dbReference type="SAM" id="Phobius"/>
    </source>
</evidence>
<feature type="compositionally biased region" description="Basic residues" evidence="2">
    <location>
        <begin position="43"/>
        <end position="55"/>
    </location>
</feature>
<keyword evidence="3" id="KW-1133">Transmembrane helix</keyword>
<sequence length="488" mass="53769">MSSKHMKKEEKNKVPKKGKNVGKSTSSNSTKTKNNSKNENKNVKNKKNIKNQKNNRNKKASKILIRVILVILVIGIIAAGIFAYKVSQNGGGLKGTITTVMGGDQKKSLSEIQVLLLGESTGLTDTIIACSYNPNTQEATMLSIPRDTFVGSSEKRATASDKINAVFQGQYPEKTLEAVNEVTGLNIPYYVLVDTKALQELVDAIGGVEFYVPMDMDYDDTSKENYLRIHLKEGMQTINGEQAEQLLRFRHNNDGSTYPASYGEQDIGRMRTQREFIMAALKQTLKPENIFKIGEFIDIANRNVKTNLPIELIKDYIPYAVEFNTENIITETLPGESVKLNGVWLYRKNDLETQQLINELFFDGPTEEELEAIESQKESASDSKSENVANTTTSQSTATPITVQVLNGSGDASALAPVVTKLKENGFTVVAVGNTTSTKKTTITNRTKQSSETASKIQSLLGTGTIKSAKKLNDFDFSIVIGKDYLSN</sequence>
<evidence type="ECO:0000259" key="5">
    <source>
        <dbReference type="Pfam" id="PF13399"/>
    </source>
</evidence>
<dbReference type="InterPro" id="IPR027381">
    <property type="entry name" value="LytR/CpsA/Psr_C"/>
</dbReference>
<organism evidence="6 7">
    <name type="scientific">Candidatus Merdicola faecigallinarum</name>
    <dbReference type="NCBI Taxonomy" id="2840862"/>
    <lineage>
        <taxon>Bacteria</taxon>
        <taxon>Bacillati</taxon>
        <taxon>Bacillota</taxon>
        <taxon>Clostridia</taxon>
        <taxon>Candidatus Merdicola</taxon>
    </lineage>
</organism>
<gene>
    <name evidence="6" type="ORF">IAB70_04545</name>
</gene>
<evidence type="ECO:0000256" key="2">
    <source>
        <dbReference type="SAM" id="MobiDB-lite"/>
    </source>
</evidence>
<dbReference type="InterPro" id="IPR004474">
    <property type="entry name" value="LytR_CpsA_psr"/>
</dbReference>